<evidence type="ECO:0000313" key="1">
    <source>
        <dbReference type="EMBL" id="SHI41533.1"/>
    </source>
</evidence>
<gene>
    <name evidence="1" type="ORF">SAMN02745181_0073</name>
</gene>
<dbReference type="Proteomes" id="UP000184510">
    <property type="component" value="Unassembled WGS sequence"/>
</dbReference>
<sequence>MKYLPYFAAISFLFPCQYACARTWTDTKGRKLEAELVNKSGNEVTLKRGSDGKEFTVKVEIFSAEDREFVTEWEPKSLEKKEDVTPAPKRVNGRKALDDVSEKHFSGEWPRLISADVSMEIEEDRGNENEYIYRSENYEFISNAKLSAVPVKRFAMLFEATKSYVQALPLGNSKAHRDTGDRYKVYLFETKSQYVRAGGPAQSAGVFMPSKGVIMVPFESLGLVGGAGSYRMDYERTNKTLPHEITHQITNAVYYAPGARGWYTEGLAEYVAVTPYRSGKFSCNNVERAVEEFVTGYSRKDNRGRALGEEINAPDLEKYMNMSYGEFTANGNFNYGLAALIVTYFCHYDGEGDGENLKNFLRALAKGESGKEAQKKLLAGRTFDELEKDIAKQWSRRGVKINFL</sequence>
<accession>A0A1M6AZ83</accession>
<name>A0A1M6AZ83_9BACT</name>
<organism evidence="1 2">
    <name type="scientific">Rubritalea squalenifaciens DSM 18772</name>
    <dbReference type="NCBI Taxonomy" id="1123071"/>
    <lineage>
        <taxon>Bacteria</taxon>
        <taxon>Pseudomonadati</taxon>
        <taxon>Verrucomicrobiota</taxon>
        <taxon>Verrucomicrobiia</taxon>
        <taxon>Verrucomicrobiales</taxon>
        <taxon>Rubritaleaceae</taxon>
        <taxon>Rubritalea</taxon>
    </lineage>
</organism>
<reference evidence="1 2" key="1">
    <citation type="submission" date="2016-11" db="EMBL/GenBank/DDBJ databases">
        <authorList>
            <person name="Jaros S."/>
            <person name="Januszkiewicz K."/>
            <person name="Wedrychowicz H."/>
        </authorList>
    </citation>
    <scope>NUCLEOTIDE SEQUENCE [LARGE SCALE GENOMIC DNA]</scope>
    <source>
        <strain evidence="1 2">DSM 18772</strain>
    </source>
</reference>
<protein>
    <submittedName>
        <fullName evidence="1">SLA1 homology domain 1, SHD1</fullName>
    </submittedName>
</protein>
<dbReference type="AlphaFoldDB" id="A0A1M6AZ83"/>
<evidence type="ECO:0000313" key="2">
    <source>
        <dbReference type="Proteomes" id="UP000184510"/>
    </source>
</evidence>
<dbReference type="EMBL" id="FQYR01000002">
    <property type="protein sequence ID" value="SHI41533.1"/>
    <property type="molecule type" value="Genomic_DNA"/>
</dbReference>
<proteinExistence type="predicted"/>
<dbReference type="OrthoDB" id="185998at2"/>
<dbReference type="InParanoid" id="A0A1M6AZ83"/>
<dbReference type="RefSeq" id="WP_143157534.1">
    <property type="nucleotide sequence ID" value="NZ_FQYR01000002.1"/>
</dbReference>
<dbReference type="Gene3D" id="2.30.30.700">
    <property type="entry name" value="SLA1 homology domain 1"/>
    <property type="match status" value="1"/>
</dbReference>
<keyword evidence="2" id="KW-1185">Reference proteome</keyword>